<evidence type="ECO:0000313" key="3">
    <source>
        <dbReference type="Proteomes" id="UP001140206"/>
    </source>
</evidence>
<reference evidence="2" key="1">
    <citation type="submission" date="2022-08" db="EMBL/GenBank/DDBJ databases">
        <authorList>
            <person name="Marques A."/>
        </authorList>
    </citation>
    <scope>NUCLEOTIDE SEQUENCE</scope>
    <source>
        <strain evidence="2">RhyPub2mFocal</strain>
        <tissue evidence="2">Leaves</tissue>
    </source>
</reference>
<proteinExistence type="predicted"/>
<name>A0AAV8DJ04_9POAL</name>
<dbReference type="InterPro" id="IPR036047">
    <property type="entry name" value="F-box-like_dom_sf"/>
</dbReference>
<protein>
    <submittedName>
        <fullName evidence="2">F-box family protein</fullName>
    </submittedName>
</protein>
<evidence type="ECO:0000313" key="2">
    <source>
        <dbReference type="EMBL" id="KAJ4767056.1"/>
    </source>
</evidence>
<dbReference type="InterPro" id="IPR005174">
    <property type="entry name" value="KIB1-4_b-propeller"/>
</dbReference>
<dbReference type="Proteomes" id="UP001140206">
    <property type="component" value="Chromosome 4"/>
</dbReference>
<dbReference type="PANTHER" id="PTHR44259:SF113">
    <property type="entry name" value="OS06G0659700 PROTEIN"/>
    <property type="match status" value="1"/>
</dbReference>
<organism evidence="2 3">
    <name type="scientific">Rhynchospora pubera</name>
    <dbReference type="NCBI Taxonomy" id="906938"/>
    <lineage>
        <taxon>Eukaryota</taxon>
        <taxon>Viridiplantae</taxon>
        <taxon>Streptophyta</taxon>
        <taxon>Embryophyta</taxon>
        <taxon>Tracheophyta</taxon>
        <taxon>Spermatophyta</taxon>
        <taxon>Magnoliopsida</taxon>
        <taxon>Liliopsida</taxon>
        <taxon>Poales</taxon>
        <taxon>Cyperaceae</taxon>
        <taxon>Cyperoideae</taxon>
        <taxon>Rhynchosporeae</taxon>
        <taxon>Rhynchospora</taxon>
    </lineage>
</organism>
<dbReference type="EMBL" id="JAMFTS010000004">
    <property type="protein sequence ID" value="KAJ4767056.1"/>
    <property type="molecule type" value="Genomic_DNA"/>
</dbReference>
<dbReference type="Gene3D" id="1.20.1280.50">
    <property type="match status" value="1"/>
</dbReference>
<evidence type="ECO:0000259" key="1">
    <source>
        <dbReference type="PROSITE" id="PS50181"/>
    </source>
</evidence>
<keyword evidence="3" id="KW-1185">Reference proteome</keyword>
<accession>A0AAV8DJ04</accession>
<dbReference type="SUPFAM" id="SSF81383">
    <property type="entry name" value="F-box domain"/>
    <property type="match status" value="1"/>
</dbReference>
<feature type="domain" description="F-box" evidence="1">
    <location>
        <begin position="1"/>
        <end position="49"/>
    </location>
</feature>
<dbReference type="PANTHER" id="PTHR44259">
    <property type="entry name" value="OS07G0183000 PROTEIN-RELATED"/>
    <property type="match status" value="1"/>
</dbReference>
<sequence length="375" mass="43118">MADWSELPADMLEHLTGFLPIQDYHRFSAVCRNWGMVAKERRHSPAQQIPWLAMGELEDTKKRKFYDLLEDRHYYLDVPELCGTVLCGSSYGWLFTLDRKLNFRLVNPLTGECYDLPRPPPFYEGHVEREIYLDAEVLQRSLVIKAILDYDPRTRSDFTALILYGGHYTPAFWRAGNTIWTTITGIPDGPDDITFFEGKFYFVRTPCVNSCSEFYTFEVGTEPKATKFELQVSCRGDPNYIIEDINHSCTLNYLVVFGGKLHLVERFLDACESRPTTEFVLHELDLEGNNYSTCQHINGYTIFLGASASVVISPSHFHNCIKDAIYFTNLAPKLYADGTEDHGIFDMIGKNITPYYPRDVFHHALVPPIWFTPNP</sequence>
<dbReference type="Pfam" id="PF00646">
    <property type="entry name" value="F-box"/>
    <property type="match status" value="1"/>
</dbReference>
<gene>
    <name evidence="2" type="ORF">LUZ62_077431</name>
</gene>
<dbReference type="PROSITE" id="PS50181">
    <property type="entry name" value="FBOX"/>
    <property type="match status" value="1"/>
</dbReference>
<dbReference type="AlphaFoldDB" id="A0AAV8DJ04"/>
<comment type="caution">
    <text evidence="2">The sequence shown here is derived from an EMBL/GenBank/DDBJ whole genome shotgun (WGS) entry which is preliminary data.</text>
</comment>
<dbReference type="InterPro" id="IPR050942">
    <property type="entry name" value="F-box_BR-signaling"/>
</dbReference>
<dbReference type="Pfam" id="PF03478">
    <property type="entry name" value="Beta-prop_KIB1-4"/>
    <property type="match status" value="1"/>
</dbReference>
<dbReference type="InterPro" id="IPR001810">
    <property type="entry name" value="F-box_dom"/>
</dbReference>